<dbReference type="EMBL" id="UZAU01000775">
    <property type="status" value="NOT_ANNOTATED_CDS"/>
    <property type="molecule type" value="Genomic_DNA"/>
</dbReference>
<dbReference type="EnsemblPlants" id="evm.model.09.1703">
    <property type="protein sequence ID" value="cds.evm.model.09.1703"/>
    <property type="gene ID" value="evm.TU.09.1703"/>
</dbReference>
<feature type="compositionally biased region" description="Polar residues" evidence="1">
    <location>
        <begin position="171"/>
        <end position="182"/>
    </location>
</feature>
<dbReference type="Gramene" id="evm.model.09.1703">
    <property type="protein sequence ID" value="cds.evm.model.09.1703"/>
    <property type="gene ID" value="evm.TU.09.1703"/>
</dbReference>
<dbReference type="Proteomes" id="UP000596661">
    <property type="component" value="Chromosome 9"/>
</dbReference>
<evidence type="ECO:0000256" key="1">
    <source>
        <dbReference type="SAM" id="MobiDB-lite"/>
    </source>
</evidence>
<protein>
    <recommendedName>
        <fullName evidence="4">DUF4283 domain-containing protein</fullName>
    </recommendedName>
</protein>
<keyword evidence="3" id="KW-1185">Reference proteome</keyword>
<name>A0A803QFA3_CANSA</name>
<evidence type="ECO:0000313" key="2">
    <source>
        <dbReference type="EnsemblPlants" id="cds.evm.model.09.1703"/>
    </source>
</evidence>
<organism evidence="2 3">
    <name type="scientific">Cannabis sativa</name>
    <name type="common">Hemp</name>
    <name type="synonym">Marijuana</name>
    <dbReference type="NCBI Taxonomy" id="3483"/>
    <lineage>
        <taxon>Eukaryota</taxon>
        <taxon>Viridiplantae</taxon>
        <taxon>Streptophyta</taxon>
        <taxon>Embryophyta</taxon>
        <taxon>Tracheophyta</taxon>
        <taxon>Spermatophyta</taxon>
        <taxon>Magnoliopsida</taxon>
        <taxon>eudicotyledons</taxon>
        <taxon>Gunneridae</taxon>
        <taxon>Pentapetalae</taxon>
        <taxon>rosids</taxon>
        <taxon>fabids</taxon>
        <taxon>Rosales</taxon>
        <taxon>Cannabaceae</taxon>
        <taxon>Cannabis</taxon>
    </lineage>
</organism>
<reference evidence="2" key="1">
    <citation type="submission" date="2018-11" db="EMBL/GenBank/DDBJ databases">
        <authorList>
            <person name="Grassa J C."/>
        </authorList>
    </citation>
    <scope>NUCLEOTIDE SEQUENCE [LARGE SCALE GENOMIC DNA]</scope>
</reference>
<proteinExistence type="predicted"/>
<feature type="region of interest" description="Disordered" evidence="1">
    <location>
        <begin position="166"/>
        <end position="189"/>
    </location>
</feature>
<dbReference type="AlphaFoldDB" id="A0A803QFA3"/>
<reference evidence="2" key="2">
    <citation type="submission" date="2021-03" db="UniProtKB">
        <authorList>
            <consortium name="EnsemblPlants"/>
        </authorList>
    </citation>
    <scope>IDENTIFICATION</scope>
</reference>
<evidence type="ECO:0000313" key="3">
    <source>
        <dbReference type="Proteomes" id="UP000596661"/>
    </source>
</evidence>
<sequence length="189" mass="22071">MAWLVNGALLNIRDWPKDREWRRINMNEARMWVEAHGLPRPYLTWENIDVVAKEVGVYIDFDRVSHATITKRGFLKFQVDVRIDQKLVAGFYLSISRDRKEWIQFNYHKLPALFFNCGLLAHSLSPYEKLTKYAYPPIGNAVPLYDAWMKVGVPIRNFFDPNLSRMHRDPPTSSRIRSSLAATSMDKGK</sequence>
<accession>A0A803QFA3</accession>
<evidence type="ECO:0008006" key="4">
    <source>
        <dbReference type="Google" id="ProtNLM"/>
    </source>
</evidence>